<dbReference type="NCBIfam" id="NF033540">
    <property type="entry name" value="transpos_IS701"/>
    <property type="match status" value="1"/>
</dbReference>
<dbReference type="PATRIC" id="fig|1227456.3.peg.2415"/>
<organism evidence="2 3">
    <name type="scientific">Halococcus salifodinae DSM 8989</name>
    <dbReference type="NCBI Taxonomy" id="1227456"/>
    <lineage>
        <taxon>Archaea</taxon>
        <taxon>Methanobacteriati</taxon>
        <taxon>Methanobacteriota</taxon>
        <taxon>Stenosarchaea group</taxon>
        <taxon>Halobacteria</taxon>
        <taxon>Halobacteriales</taxon>
        <taxon>Halococcaceae</taxon>
        <taxon>Halococcus</taxon>
    </lineage>
</organism>
<dbReference type="STRING" id="1227456.C450_11903"/>
<gene>
    <name evidence="2" type="ORF">C450_11903</name>
</gene>
<dbReference type="PANTHER" id="PTHR33627">
    <property type="entry name" value="TRANSPOSASE"/>
    <property type="match status" value="1"/>
</dbReference>
<dbReference type="EMBL" id="AOME01000059">
    <property type="protein sequence ID" value="EMA52018.1"/>
    <property type="molecule type" value="Genomic_DNA"/>
</dbReference>
<dbReference type="Proteomes" id="UP000011625">
    <property type="component" value="Unassembled WGS sequence"/>
</dbReference>
<evidence type="ECO:0000259" key="1">
    <source>
        <dbReference type="Pfam" id="PF13546"/>
    </source>
</evidence>
<dbReference type="OrthoDB" id="209995at2157"/>
<name>M0N3C4_9EURY</name>
<keyword evidence="3" id="KW-1185">Reference proteome</keyword>
<accession>M0N3C4</accession>
<dbReference type="InterPro" id="IPR038721">
    <property type="entry name" value="IS701-like_DDE_dom"/>
</dbReference>
<dbReference type="InterPro" id="IPR012337">
    <property type="entry name" value="RNaseH-like_sf"/>
</dbReference>
<evidence type="ECO:0000313" key="3">
    <source>
        <dbReference type="Proteomes" id="UP000011625"/>
    </source>
</evidence>
<sequence>MMPITEFLSCTDLIDDFECFSYQQKHHAKTYVTGLIASGNKTVEGISKRVLQSKSERALNKFLNQYDWDEDRLNRERLTALQQRNETRWSQDGVVIIDDSVTHRTGDQLPNAGWFYDHAENDTVWGQNLVFSQYADEKTTYPLGFRLYEKEAETKIDHAKALIDEAHEVGVPADTYLFDSWYCSQELVEHVESYDRDWISVLKSNRRVEYGGEMIRVDALAERIDTTEREVDGETYNIWTKKLNVSKLGEKKVLISEKVTDDEDEKNPVKYLVTNKIDAPTTQLIRTYSMRWRIETFFRDSKQDLGFEDCEVERDAGANRHWHLLMLAYSCLRLGVADSALGTVLSQTTSLCNDLKHSLKEAVQNLLSWTLNNADQGVDGLMDELDGVFI</sequence>
<comment type="caution">
    <text evidence="2">The sequence shown here is derived from an EMBL/GenBank/DDBJ whole genome shotgun (WGS) entry which is preliminary data.</text>
</comment>
<dbReference type="Gene3D" id="3.90.350.10">
    <property type="entry name" value="Transposase Inhibitor Protein From Tn5, Chain A, domain 1"/>
    <property type="match status" value="1"/>
</dbReference>
<dbReference type="RefSeq" id="WP_005043593.1">
    <property type="nucleotide sequence ID" value="NZ_AOME01000059.1"/>
</dbReference>
<protein>
    <submittedName>
        <fullName evidence="2">Transposase ISHwa4</fullName>
    </submittedName>
</protein>
<dbReference type="PANTHER" id="PTHR33627:SF1">
    <property type="entry name" value="TRANSPOSASE"/>
    <property type="match status" value="1"/>
</dbReference>
<feature type="domain" description="Transposase IS701-like DDE" evidence="1">
    <location>
        <begin position="17"/>
        <end position="208"/>
    </location>
</feature>
<dbReference type="SUPFAM" id="SSF53098">
    <property type="entry name" value="Ribonuclease H-like"/>
    <property type="match status" value="1"/>
</dbReference>
<dbReference type="AlphaFoldDB" id="M0N3C4"/>
<reference evidence="2 3" key="1">
    <citation type="journal article" date="2014" name="PLoS Genet.">
        <title>Phylogenetically driven sequencing of extremely halophilic archaea reveals strategies for static and dynamic osmo-response.</title>
        <authorList>
            <person name="Becker E.A."/>
            <person name="Seitzer P.M."/>
            <person name="Tritt A."/>
            <person name="Larsen D."/>
            <person name="Krusor M."/>
            <person name="Yao A.I."/>
            <person name="Wu D."/>
            <person name="Madern D."/>
            <person name="Eisen J.A."/>
            <person name="Darling A.E."/>
            <person name="Facciotti M.T."/>
        </authorList>
    </citation>
    <scope>NUCLEOTIDE SEQUENCE [LARGE SCALE GENOMIC DNA]</scope>
    <source>
        <strain evidence="2 3">DSM 8989</strain>
    </source>
</reference>
<proteinExistence type="predicted"/>
<evidence type="ECO:0000313" key="2">
    <source>
        <dbReference type="EMBL" id="EMA52018.1"/>
    </source>
</evidence>
<dbReference type="InterPro" id="IPR039365">
    <property type="entry name" value="IS701-like"/>
</dbReference>
<dbReference type="Pfam" id="PF13546">
    <property type="entry name" value="DDE_5"/>
    <property type="match status" value="1"/>
</dbReference>